<dbReference type="RefSeq" id="WP_106252018.1">
    <property type="nucleotide sequence ID" value="NZ_PVZC01000009.1"/>
</dbReference>
<sequence>MSAREPGRAPGPGGDPTGPVVVGVDAGGTTTRCVAVGLDGVVVGAARAAGANQNSSADPSTAISQALLGALGGITARRVVGGVVGMAGAGAGGRARAEEIVGRAWSGAGLRGAPRVGDDIVVAFAAGTTAPHGTVMIAGTGAVTAALRDGEVVRRCDGYGWLLGDEGSAVWLGREAVRAALASWDGRGPATTLSTQVPVVLGTPVGDPQPLIRAVYDAAPADLGAVAPVVSAAAAAGDPVACEIVDYAAHRLVAAYAAVRADPGAPTVLAGSVLRAGPVATVVRRRLREEFGAQTHDAADGALGAAALALRAAGADPRAHARLLDEG</sequence>
<evidence type="ECO:0000259" key="1">
    <source>
        <dbReference type="Pfam" id="PF01869"/>
    </source>
</evidence>
<reference evidence="2 3" key="1">
    <citation type="submission" date="2018-03" db="EMBL/GenBank/DDBJ databases">
        <title>Genomic Encyclopedia of Archaeal and Bacterial Type Strains, Phase II (KMG-II): from individual species to whole genera.</title>
        <authorList>
            <person name="Goeker M."/>
        </authorList>
    </citation>
    <scope>NUCLEOTIDE SEQUENCE [LARGE SCALE GENOMIC DNA]</scope>
    <source>
        <strain evidence="2 3">DSM 45601</strain>
    </source>
</reference>
<dbReference type="PANTHER" id="PTHR43190:SF3">
    <property type="entry name" value="N-ACETYL-D-GLUCOSAMINE KINASE"/>
    <property type="match status" value="1"/>
</dbReference>
<proteinExistence type="predicted"/>
<dbReference type="GO" id="GO:0016301">
    <property type="term" value="F:kinase activity"/>
    <property type="evidence" value="ECO:0007669"/>
    <property type="project" value="UniProtKB-KW"/>
</dbReference>
<protein>
    <submittedName>
        <fullName evidence="2">N-acetylglucosamine kinase-like BadF-type ATPase</fullName>
    </submittedName>
</protein>
<organism evidence="2 3">
    <name type="scientific">Allonocardiopsis opalescens</name>
    <dbReference type="NCBI Taxonomy" id="1144618"/>
    <lineage>
        <taxon>Bacteria</taxon>
        <taxon>Bacillati</taxon>
        <taxon>Actinomycetota</taxon>
        <taxon>Actinomycetes</taxon>
        <taxon>Streptosporangiales</taxon>
        <taxon>Allonocardiopsis</taxon>
    </lineage>
</organism>
<keyword evidence="2" id="KW-0808">Transferase</keyword>
<accession>A0A2T0PVY2</accession>
<dbReference type="Proteomes" id="UP000237846">
    <property type="component" value="Unassembled WGS sequence"/>
</dbReference>
<dbReference type="InterPro" id="IPR043129">
    <property type="entry name" value="ATPase_NBD"/>
</dbReference>
<dbReference type="Pfam" id="PF01869">
    <property type="entry name" value="BcrAD_BadFG"/>
    <property type="match status" value="1"/>
</dbReference>
<evidence type="ECO:0000313" key="3">
    <source>
        <dbReference type="Proteomes" id="UP000237846"/>
    </source>
</evidence>
<dbReference type="SUPFAM" id="SSF53067">
    <property type="entry name" value="Actin-like ATPase domain"/>
    <property type="match status" value="2"/>
</dbReference>
<comment type="caution">
    <text evidence="2">The sequence shown here is derived from an EMBL/GenBank/DDBJ whole genome shotgun (WGS) entry which is preliminary data.</text>
</comment>
<keyword evidence="2" id="KW-0418">Kinase</keyword>
<gene>
    <name evidence="2" type="ORF">CLV72_109303</name>
</gene>
<dbReference type="Gene3D" id="3.30.420.40">
    <property type="match status" value="2"/>
</dbReference>
<name>A0A2T0PVY2_9ACTN</name>
<dbReference type="OrthoDB" id="8701357at2"/>
<dbReference type="PANTHER" id="PTHR43190">
    <property type="entry name" value="N-ACETYL-D-GLUCOSAMINE KINASE"/>
    <property type="match status" value="1"/>
</dbReference>
<feature type="domain" description="ATPase BadF/BadG/BcrA/BcrD type" evidence="1">
    <location>
        <begin position="22"/>
        <end position="309"/>
    </location>
</feature>
<dbReference type="AlphaFoldDB" id="A0A2T0PVY2"/>
<dbReference type="InterPro" id="IPR052519">
    <property type="entry name" value="Euk-type_GlcNAc_Kinase"/>
</dbReference>
<keyword evidence="3" id="KW-1185">Reference proteome</keyword>
<dbReference type="InterPro" id="IPR002731">
    <property type="entry name" value="ATPase_BadF"/>
</dbReference>
<dbReference type="EMBL" id="PVZC01000009">
    <property type="protein sequence ID" value="PRX95692.1"/>
    <property type="molecule type" value="Genomic_DNA"/>
</dbReference>
<evidence type="ECO:0000313" key="2">
    <source>
        <dbReference type="EMBL" id="PRX95692.1"/>
    </source>
</evidence>